<organism evidence="2 3">
    <name type="scientific">Dreissena polymorpha</name>
    <name type="common">Zebra mussel</name>
    <name type="synonym">Mytilus polymorpha</name>
    <dbReference type="NCBI Taxonomy" id="45954"/>
    <lineage>
        <taxon>Eukaryota</taxon>
        <taxon>Metazoa</taxon>
        <taxon>Spiralia</taxon>
        <taxon>Lophotrochozoa</taxon>
        <taxon>Mollusca</taxon>
        <taxon>Bivalvia</taxon>
        <taxon>Autobranchia</taxon>
        <taxon>Heteroconchia</taxon>
        <taxon>Euheterodonta</taxon>
        <taxon>Imparidentia</taxon>
        <taxon>Neoheterodontei</taxon>
        <taxon>Myida</taxon>
        <taxon>Dreissenoidea</taxon>
        <taxon>Dreissenidae</taxon>
        <taxon>Dreissena</taxon>
    </lineage>
</organism>
<gene>
    <name evidence="2" type="ORF">DPMN_026234</name>
</gene>
<sequence length="99" mass="10891">MYEGNQCFHKHLPPLQAQSRSPLKRTSFRDIVRNMPAHTLCKPITQHDQASSLGTAKERGIEGGLETPSAETWTQIPGILARHGDSCRDSHSTEAPGES</sequence>
<reference evidence="2" key="2">
    <citation type="submission" date="2020-11" db="EMBL/GenBank/DDBJ databases">
        <authorList>
            <person name="McCartney M.A."/>
            <person name="Auch B."/>
            <person name="Kono T."/>
            <person name="Mallez S."/>
            <person name="Becker A."/>
            <person name="Gohl D.M."/>
            <person name="Silverstein K.A.T."/>
            <person name="Koren S."/>
            <person name="Bechman K.B."/>
            <person name="Herman A."/>
            <person name="Abrahante J.E."/>
            <person name="Garbe J."/>
        </authorList>
    </citation>
    <scope>NUCLEOTIDE SEQUENCE</scope>
    <source>
        <strain evidence="2">Duluth1</strain>
        <tissue evidence="2">Whole animal</tissue>
    </source>
</reference>
<accession>A0A9D4LT20</accession>
<feature type="region of interest" description="Disordered" evidence="1">
    <location>
        <begin position="80"/>
        <end position="99"/>
    </location>
</feature>
<reference evidence="2" key="1">
    <citation type="journal article" date="2019" name="bioRxiv">
        <title>The Genome of the Zebra Mussel, Dreissena polymorpha: A Resource for Invasive Species Research.</title>
        <authorList>
            <person name="McCartney M.A."/>
            <person name="Auch B."/>
            <person name="Kono T."/>
            <person name="Mallez S."/>
            <person name="Zhang Y."/>
            <person name="Obille A."/>
            <person name="Becker A."/>
            <person name="Abrahante J.E."/>
            <person name="Garbe J."/>
            <person name="Badalamenti J.P."/>
            <person name="Herman A."/>
            <person name="Mangelson H."/>
            <person name="Liachko I."/>
            <person name="Sullivan S."/>
            <person name="Sone E.D."/>
            <person name="Koren S."/>
            <person name="Silverstein K.A.T."/>
            <person name="Beckman K.B."/>
            <person name="Gohl D.M."/>
        </authorList>
    </citation>
    <scope>NUCLEOTIDE SEQUENCE</scope>
    <source>
        <strain evidence="2">Duluth1</strain>
        <tissue evidence="2">Whole animal</tissue>
    </source>
</reference>
<protein>
    <submittedName>
        <fullName evidence="2">Uncharacterized protein</fullName>
    </submittedName>
</protein>
<feature type="compositionally biased region" description="Basic and acidic residues" evidence="1">
    <location>
        <begin position="82"/>
        <end position="92"/>
    </location>
</feature>
<evidence type="ECO:0000256" key="1">
    <source>
        <dbReference type="SAM" id="MobiDB-lite"/>
    </source>
</evidence>
<proteinExistence type="predicted"/>
<evidence type="ECO:0000313" key="3">
    <source>
        <dbReference type="Proteomes" id="UP000828390"/>
    </source>
</evidence>
<name>A0A9D4LT20_DREPO</name>
<dbReference type="Proteomes" id="UP000828390">
    <property type="component" value="Unassembled WGS sequence"/>
</dbReference>
<dbReference type="AlphaFoldDB" id="A0A9D4LT20"/>
<feature type="region of interest" description="Disordered" evidence="1">
    <location>
        <begin position="1"/>
        <end position="24"/>
    </location>
</feature>
<keyword evidence="3" id="KW-1185">Reference proteome</keyword>
<dbReference type="EMBL" id="JAIWYP010000002">
    <property type="protein sequence ID" value="KAH3863254.1"/>
    <property type="molecule type" value="Genomic_DNA"/>
</dbReference>
<comment type="caution">
    <text evidence="2">The sequence shown here is derived from an EMBL/GenBank/DDBJ whole genome shotgun (WGS) entry which is preliminary data.</text>
</comment>
<evidence type="ECO:0000313" key="2">
    <source>
        <dbReference type="EMBL" id="KAH3863254.1"/>
    </source>
</evidence>